<name>A0ABQ0LUT2_MYCCL</name>
<dbReference type="EMBL" id="DF848767">
    <property type="protein sequence ID" value="GAT54835.1"/>
    <property type="molecule type" value="Genomic_DNA"/>
</dbReference>
<evidence type="ECO:0000256" key="2">
    <source>
        <dbReference type="ARBA" id="ARBA00022980"/>
    </source>
</evidence>
<reference evidence="4" key="1">
    <citation type="submission" date="2014-09" db="EMBL/GenBank/DDBJ databases">
        <title>Genome sequence of the luminous mushroom Mycena chlorophos for searching fungal bioluminescence genes.</title>
        <authorList>
            <person name="Tanaka Y."/>
            <person name="Kasuga D."/>
            <person name="Oba Y."/>
            <person name="Hase S."/>
            <person name="Sato K."/>
            <person name="Oba Y."/>
            <person name="Sakakibara Y."/>
        </authorList>
    </citation>
    <scope>NUCLEOTIDE SEQUENCE</scope>
</reference>
<keyword evidence="2" id="KW-0689">Ribosomal protein</keyword>
<evidence type="ECO:0008006" key="6">
    <source>
        <dbReference type="Google" id="ProtNLM"/>
    </source>
</evidence>
<evidence type="ECO:0000256" key="1">
    <source>
        <dbReference type="ARBA" id="ARBA00006471"/>
    </source>
</evidence>
<dbReference type="InterPro" id="IPR000630">
    <property type="entry name" value="Ribosomal_uS8"/>
</dbReference>
<evidence type="ECO:0000313" key="4">
    <source>
        <dbReference type="EMBL" id="GAT54835.1"/>
    </source>
</evidence>
<dbReference type="Pfam" id="PF00410">
    <property type="entry name" value="Ribosomal_S8"/>
    <property type="match status" value="1"/>
</dbReference>
<protein>
    <recommendedName>
        <fullName evidence="6">30S ribosomal protein S8</fullName>
    </recommendedName>
</protein>
<dbReference type="Gene3D" id="3.30.1370.30">
    <property type="match status" value="1"/>
</dbReference>
<accession>A0ABQ0LUT2</accession>
<evidence type="ECO:0000256" key="3">
    <source>
        <dbReference type="ARBA" id="ARBA00023274"/>
    </source>
</evidence>
<dbReference type="Proteomes" id="UP000815677">
    <property type="component" value="Unassembled WGS sequence"/>
</dbReference>
<dbReference type="InterPro" id="IPR035987">
    <property type="entry name" value="Ribosomal_uS8_sf"/>
</dbReference>
<keyword evidence="5" id="KW-1185">Reference proteome</keyword>
<proteinExistence type="inferred from homology"/>
<evidence type="ECO:0000313" key="5">
    <source>
        <dbReference type="Proteomes" id="UP000815677"/>
    </source>
</evidence>
<keyword evidence="3" id="KW-0687">Ribonucleoprotein</keyword>
<dbReference type="SUPFAM" id="SSF56047">
    <property type="entry name" value="Ribosomal protein S8"/>
    <property type="match status" value="1"/>
</dbReference>
<organism evidence="4 5">
    <name type="scientific">Mycena chlorophos</name>
    <name type="common">Agaric fungus</name>
    <name type="synonym">Agaricus chlorophos</name>
    <dbReference type="NCBI Taxonomy" id="658473"/>
    <lineage>
        <taxon>Eukaryota</taxon>
        <taxon>Fungi</taxon>
        <taxon>Dikarya</taxon>
        <taxon>Basidiomycota</taxon>
        <taxon>Agaricomycotina</taxon>
        <taxon>Agaricomycetes</taxon>
        <taxon>Agaricomycetidae</taxon>
        <taxon>Agaricales</taxon>
        <taxon>Marasmiineae</taxon>
        <taxon>Mycenaceae</taxon>
        <taxon>Mycena</taxon>
    </lineage>
</organism>
<gene>
    <name evidence="4" type="ORF">MCHLO_11657</name>
</gene>
<sequence>MLAHNLCARIQNAFRGRHQHIAVHHSTQNLGILSILYRAGFVSNISRGTSVAADPALFDEETNDAEKRIWAILKYRNDLPVLQNMSAISKPSKRVFMTLTEIRLLCTGRRAQNVPPLGLGEVIVIRTNSKEHDHVSGAIVCLVD</sequence>
<comment type="similarity">
    <text evidence="1">Belongs to the universal ribosomal protein uS8 family.</text>
</comment>